<gene>
    <name evidence="9" type="ORF">A3H70_03485</name>
</gene>
<dbReference type="Proteomes" id="UP000178109">
    <property type="component" value="Unassembled WGS sequence"/>
</dbReference>
<evidence type="ECO:0008006" key="11">
    <source>
        <dbReference type="Google" id="ProtNLM"/>
    </source>
</evidence>
<dbReference type="InterPro" id="IPR045861">
    <property type="entry name" value="CorA_cytoplasmic_dom"/>
</dbReference>
<dbReference type="SUPFAM" id="SSF144083">
    <property type="entry name" value="Magnesium transport protein CorA, transmembrane region"/>
    <property type="match status" value="1"/>
</dbReference>
<comment type="subcellular location">
    <subcellularLocation>
        <location evidence="1">Cell membrane</location>
        <topology evidence="1">Multi-pass membrane protein</topology>
    </subcellularLocation>
</comment>
<dbReference type="InterPro" id="IPR002523">
    <property type="entry name" value="MgTranspt_CorA/ZnTranspt_ZntB"/>
</dbReference>
<dbReference type="PANTHER" id="PTHR46494">
    <property type="entry name" value="CORA FAMILY METAL ION TRANSPORTER (EUROFUNG)"/>
    <property type="match status" value="1"/>
</dbReference>
<dbReference type="Gene3D" id="1.20.58.340">
    <property type="entry name" value="Magnesium transport protein CorA, transmembrane region"/>
    <property type="match status" value="2"/>
</dbReference>
<evidence type="ECO:0000256" key="2">
    <source>
        <dbReference type="ARBA" id="ARBA00009765"/>
    </source>
</evidence>
<evidence type="ECO:0000256" key="1">
    <source>
        <dbReference type="ARBA" id="ARBA00004651"/>
    </source>
</evidence>
<proteinExistence type="inferred from homology"/>
<evidence type="ECO:0000256" key="5">
    <source>
        <dbReference type="ARBA" id="ARBA00022692"/>
    </source>
</evidence>
<sequence length="305" mass="35543">MEQHIERPNLTWHYFDDNSQEAIAFLHKNFSFHPLDFEDVEAGPQQPKVDFYSDYLFGIFHFPAEQNGDSIHVFEVDIFMSENYLITVSKGENNILKRIFQKAKKDKTYQEEIMGKDGAFLLYKLLDALTDDCWPRVRKISGQINDIEEEIYSEKMQKTTLQKIAFVKRNLIRLKRIIYPQQLAISLLVRTNDLSYLPPALNIYYDDINDTLQRLQMITESHVDVMNSLHNVNESLISQRTNEVIKLLTVISVSLLPMTILTGLYGMNVEGLPFVDHPNSIWLLFGGVLLAIACIMIYFRRRGWL</sequence>
<evidence type="ECO:0000256" key="4">
    <source>
        <dbReference type="ARBA" id="ARBA00022475"/>
    </source>
</evidence>
<dbReference type="Gene3D" id="3.30.460.20">
    <property type="entry name" value="CorA soluble domain-like"/>
    <property type="match status" value="1"/>
</dbReference>
<evidence type="ECO:0000313" key="9">
    <source>
        <dbReference type="EMBL" id="OGY92276.1"/>
    </source>
</evidence>
<evidence type="ECO:0000256" key="8">
    <source>
        <dbReference type="SAM" id="Phobius"/>
    </source>
</evidence>
<keyword evidence="3" id="KW-0813">Transport</keyword>
<organism evidence="9 10">
    <name type="scientific">Candidatus Komeilibacteria bacterium RIFCSPLOWO2_02_FULL_48_11</name>
    <dbReference type="NCBI Taxonomy" id="1798553"/>
    <lineage>
        <taxon>Bacteria</taxon>
        <taxon>Candidatus Komeiliibacteriota</taxon>
    </lineage>
</organism>
<dbReference type="AlphaFoldDB" id="A0A1G2BTP0"/>
<protein>
    <recommendedName>
        <fullName evidence="11">Magnesium transport protein CorA</fullName>
    </recommendedName>
</protein>
<dbReference type="PANTHER" id="PTHR46494:SF1">
    <property type="entry name" value="CORA FAMILY METAL ION TRANSPORTER (EUROFUNG)"/>
    <property type="match status" value="1"/>
</dbReference>
<feature type="transmembrane region" description="Helical" evidence="8">
    <location>
        <begin position="247"/>
        <end position="267"/>
    </location>
</feature>
<feature type="transmembrane region" description="Helical" evidence="8">
    <location>
        <begin position="279"/>
        <end position="299"/>
    </location>
</feature>
<name>A0A1G2BTP0_9BACT</name>
<dbReference type="GO" id="GO:0050897">
    <property type="term" value="F:cobalt ion binding"/>
    <property type="evidence" value="ECO:0007669"/>
    <property type="project" value="TreeGrafter"/>
</dbReference>
<evidence type="ECO:0000256" key="7">
    <source>
        <dbReference type="ARBA" id="ARBA00023136"/>
    </source>
</evidence>
<keyword evidence="5 8" id="KW-0812">Transmembrane</keyword>
<dbReference type="EMBL" id="MHKO01000025">
    <property type="protein sequence ID" value="OGY92276.1"/>
    <property type="molecule type" value="Genomic_DNA"/>
</dbReference>
<evidence type="ECO:0000256" key="3">
    <source>
        <dbReference type="ARBA" id="ARBA00022448"/>
    </source>
</evidence>
<accession>A0A1G2BTP0</accession>
<dbReference type="SUPFAM" id="SSF143865">
    <property type="entry name" value="CorA soluble domain-like"/>
    <property type="match status" value="1"/>
</dbReference>
<dbReference type="InterPro" id="IPR045863">
    <property type="entry name" value="CorA_TM1_TM2"/>
</dbReference>
<dbReference type="STRING" id="1798553.A3H70_03485"/>
<keyword evidence="4" id="KW-1003">Cell membrane</keyword>
<evidence type="ECO:0000313" key="10">
    <source>
        <dbReference type="Proteomes" id="UP000178109"/>
    </source>
</evidence>
<dbReference type="GO" id="GO:0015095">
    <property type="term" value="F:magnesium ion transmembrane transporter activity"/>
    <property type="evidence" value="ECO:0007669"/>
    <property type="project" value="TreeGrafter"/>
</dbReference>
<dbReference type="CDD" id="cd12822">
    <property type="entry name" value="TmCorA-like"/>
    <property type="match status" value="1"/>
</dbReference>
<keyword evidence="7 8" id="KW-0472">Membrane</keyword>
<dbReference type="GO" id="GO:0005886">
    <property type="term" value="C:plasma membrane"/>
    <property type="evidence" value="ECO:0007669"/>
    <property type="project" value="UniProtKB-SubCell"/>
</dbReference>
<reference evidence="9 10" key="1">
    <citation type="journal article" date="2016" name="Nat. Commun.">
        <title>Thousands of microbial genomes shed light on interconnected biogeochemical processes in an aquifer system.</title>
        <authorList>
            <person name="Anantharaman K."/>
            <person name="Brown C.T."/>
            <person name="Hug L.A."/>
            <person name="Sharon I."/>
            <person name="Castelle C.J."/>
            <person name="Probst A.J."/>
            <person name="Thomas B.C."/>
            <person name="Singh A."/>
            <person name="Wilkins M.J."/>
            <person name="Karaoz U."/>
            <person name="Brodie E.L."/>
            <person name="Williams K.H."/>
            <person name="Hubbard S.S."/>
            <person name="Banfield J.F."/>
        </authorList>
    </citation>
    <scope>NUCLEOTIDE SEQUENCE [LARGE SCALE GENOMIC DNA]</scope>
</reference>
<comment type="caution">
    <text evidence="9">The sequence shown here is derived from an EMBL/GenBank/DDBJ whole genome shotgun (WGS) entry which is preliminary data.</text>
</comment>
<dbReference type="Pfam" id="PF01544">
    <property type="entry name" value="CorA"/>
    <property type="match status" value="1"/>
</dbReference>
<keyword evidence="6 8" id="KW-1133">Transmembrane helix</keyword>
<dbReference type="GO" id="GO:0000287">
    <property type="term" value="F:magnesium ion binding"/>
    <property type="evidence" value="ECO:0007669"/>
    <property type="project" value="TreeGrafter"/>
</dbReference>
<comment type="similarity">
    <text evidence="2">Belongs to the CorA metal ion transporter (MIT) (TC 1.A.35) family.</text>
</comment>
<dbReference type="GO" id="GO:0015087">
    <property type="term" value="F:cobalt ion transmembrane transporter activity"/>
    <property type="evidence" value="ECO:0007669"/>
    <property type="project" value="TreeGrafter"/>
</dbReference>
<evidence type="ECO:0000256" key="6">
    <source>
        <dbReference type="ARBA" id="ARBA00022989"/>
    </source>
</evidence>